<gene>
    <name evidence="1" type="ORF">SDC9_136786</name>
</gene>
<comment type="caution">
    <text evidence="1">The sequence shown here is derived from an EMBL/GenBank/DDBJ whole genome shotgun (WGS) entry which is preliminary data.</text>
</comment>
<name>A0A645DJQ2_9ZZZZ</name>
<dbReference type="AlphaFoldDB" id="A0A645DJQ2"/>
<sequence>MRNIFYIISLITISFLLLQCSNGDRLHRELVKMADNLNKSVPAQLDDHTTFLGAGVTEENVFQYRYQIMNTPDPQSMMQAVEEQTRANIREAFRLNPDLKIFTANDVKIDYIYTDSAGTILKTIHITPKDYK</sequence>
<dbReference type="EMBL" id="VSSQ01037067">
    <property type="protein sequence ID" value="MPM89674.1"/>
    <property type="molecule type" value="Genomic_DNA"/>
</dbReference>
<organism evidence="1">
    <name type="scientific">bioreactor metagenome</name>
    <dbReference type="NCBI Taxonomy" id="1076179"/>
    <lineage>
        <taxon>unclassified sequences</taxon>
        <taxon>metagenomes</taxon>
        <taxon>ecological metagenomes</taxon>
    </lineage>
</organism>
<accession>A0A645DJQ2</accession>
<reference evidence="1" key="1">
    <citation type="submission" date="2019-08" db="EMBL/GenBank/DDBJ databases">
        <authorList>
            <person name="Kucharzyk K."/>
            <person name="Murdoch R.W."/>
            <person name="Higgins S."/>
            <person name="Loffler F."/>
        </authorList>
    </citation>
    <scope>NUCLEOTIDE SEQUENCE</scope>
</reference>
<protein>
    <submittedName>
        <fullName evidence="1">Uncharacterized protein</fullName>
    </submittedName>
</protein>
<proteinExistence type="predicted"/>
<evidence type="ECO:0000313" key="1">
    <source>
        <dbReference type="EMBL" id="MPM89674.1"/>
    </source>
</evidence>